<protein>
    <submittedName>
        <fullName evidence="2">Uncharacterized protein</fullName>
    </submittedName>
</protein>
<feature type="compositionally biased region" description="Low complexity" evidence="1">
    <location>
        <begin position="1"/>
        <end position="33"/>
    </location>
</feature>
<dbReference type="Proteomes" id="UP000013827">
    <property type="component" value="Unassembled WGS sequence"/>
</dbReference>
<evidence type="ECO:0000313" key="3">
    <source>
        <dbReference type="Proteomes" id="UP000013827"/>
    </source>
</evidence>
<evidence type="ECO:0000313" key="2">
    <source>
        <dbReference type="EnsemblProtists" id="EOD21881"/>
    </source>
</evidence>
<evidence type="ECO:0000256" key="1">
    <source>
        <dbReference type="SAM" id="MobiDB-lite"/>
    </source>
</evidence>
<name>A0A0D3JEE6_EMIH1</name>
<sequence length="146" mass="15523">VGEPRLAAKPLPLPSASARLPRPRGTAHAPLPRAGRRALRPKGLDPVRPRAQGQNLEPDPGAAETRGAAHLVVAEHHRRAPPDPHATPSQVSGVGRAEPALDGHAQHDVLGGRRVTTCIPLPRCACTLCRRWSPRARDARRADGAL</sequence>
<dbReference type="KEGG" id="ehx:EMIHUDRAFT_458277"/>
<reference evidence="3" key="1">
    <citation type="journal article" date="2013" name="Nature">
        <title>Pan genome of the phytoplankton Emiliania underpins its global distribution.</title>
        <authorList>
            <person name="Read B.A."/>
            <person name="Kegel J."/>
            <person name="Klute M.J."/>
            <person name="Kuo A."/>
            <person name="Lefebvre S.C."/>
            <person name="Maumus F."/>
            <person name="Mayer C."/>
            <person name="Miller J."/>
            <person name="Monier A."/>
            <person name="Salamov A."/>
            <person name="Young J."/>
            <person name="Aguilar M."/>
            <person name="Claverie J.M."/>
            <person name="Frickenhaus S."/>
            <person name="Gonzalez K."/>
            <person name="Herman E.K."/>
            <person name="Lin Y.C."/>
            <person name="Napier J."/>
            <person name="Ogata H."/>
            <person name="Sarno A.F."/>
            <person name="Shmutz J."/>
            <person name="Schroeder D."/>
            <person name="de Vargas C."/>
            <person name="Verret F."/>
            <person name="von Dassow P."/>
            <person name="Valentin K."/>
            <person name="Van de Peer Y."/>
            <person name="Wheeler G."/>
            <person name="Dacks J.B."/>
            <person name="Delwiche C.F."/>
            <person name="Dyhrman S.T."/>
            <person name="Glockner G."/>
            <person name="John U."/>
            <person name="Richards T."/>
            <person name="Worden A.Z."/>
            <person name="Zhang X."/>
            <person name="Grigoriev I.V."/>
            <person name="Allen A.E."/>
            <person name="Bidle K."/>
            <person name="Borodovsky M."/>
            <person name="Bowler C."/>
            <person name="Brownlee C."/>
            <person name="Cock J.M."/>
            <person name="Elias M."/>
            <person name="Gladyshev V.N."/>
            <person name="Groth M."/>
            <person name="Guda C."/>
            <person name="Hadaegh A."/>
            <person name="Iglesias-Rodriguez M.D."/>
            <person name="Jenkins J."/>
            <person name="Jones B.M."/>
            <person name="Lawson T."/>
            <person name="Leese F."/>
            <person name="Lindquist E."/>
            <person name="Lobanov A."/>
            <person name="Lomsadze A."/>
            <person name="Malik S.B."/>
            <person name="Marsh M.E."/>
            <person name="Mackinder L."/>
            <person name="Mock T."/>
            <person name="Mueller-Roeber B."/>
            <person name="Pagarete A."/>
            <person name="Parker M."/>
            <person name="Probert I."/>
            <person name="Quesneville H."/>
            <person name="Raines C."/>
            <person name="Rensing S.A."/>
            <person name="Riano-Pachon D.M."/>
            <person name="Richier S."/>
            <person name="Rokitta S."/>
            <person name="Shiraiwa Y."/>
            <person name="Soanes D.M."/>
            <person name="van der Giezen M."/>
            <person name="Wahlund T.M."/>
            <person name="Williams B."/>
            <person name="Wilson W."/>
            <person name="Wolfe G."/>
            <person name="Wurch L.L."/>
        </authorList>
    </citation>
    <scope>NUCLEOTIDE SEQUENCE</scope>
</reference>
<accession>A0A0D3JEE6</accession>
<dbReference type="AlphaFoldDB" id="A0A0D3JEE6"/>
<dbReference type="GeneID" id="17267426"/>
<dbReference type="RefSeq" id="XP_005774310.1">
    <property type="nucleotide sequence ID" value="XM_005774253.1"/>
</dbReference>
<dbReference type="HOGENOM" id="CLU_1782359_0_0_1"/>
<dbReference type="EnsemblProtists" id="EOD21881">
    <property type="protein sequence ID" value="EOD21881"/>
    <property type="gene ID" value="EMIHUDRAFT_458277"/>
</dbReference>
<keyword evidence="3" id="KW-1185">Reference proteome</keyword>
<proteinExistence type="predicted"/>
<organism evidence="2 3">
    <name type="scientific">Emiliania huxleyi (strain CCMP1516)</name>
    <dbReference type="NCBI Taxonomy" id="280463"/>
    <lineage>
        <taxon>Eukaryota</taxon>
        <taxon>Haptista</taxon>
        <taxon>Haptophyta</taxon>
        <taxon>Prymnesiophyceae</taxon>
        <taxon>Isochrysidales</taxon>
        <taxon>Noelaerhabdaceae</taxon>
        <taxon>Emiliania</taxon>
    </lineage>
</organism>
<reference evidence="2" key="2">
    <citation type="submission" date="2024-10" db="UniProtKB">
        <authorList>
            <consortium name="EnsemblProtists"/>
        </authorList>
    </citation>
    <scope>IDENTIFICATION</scope>
</reference>
<feature type="region of interest" description="Disordered" evidence="1">
    <location>
        <begin position="1"/>
        <end position="97"/>
    </location>
</feature>
<dbReference type="PaxDb" id="2903-EOD21881"/>